<evidence type="ECO:0000313" key="4">
    <source>
        <dbReference type="Proteomes" id="UP000582213"/>
    </source>
</evidence>
<dbReference type="EMBL" id="JACHFY010000010">
    <property type="protein sequence ID" value="MBB5254081.1"/>
    <property type="molecule type" value="Genomic_DNA"/>
</dbReference>
<evidence type="ECO:0000313" key="1">
    <source>
        <dbReference type="EMBL" id="MBB5254081.1"/>
    </source>
</evidence>
<dbReference type="InterPro" id="IPR029060">
    <property type="entry name" value="PIN-like_dom_sf"/>
</dbReference>
<dbReference type="Proteomes" id="UP000582213">
    <property type="component" value="Unassembled WGS sequence"/>
</dbReference>
<dbReference type="EMBL" id="CP045484">
    <property type="protein sequence ID" value="QGR16674.1"/>
    <property type="molecule type" value="Genomic_DNA"/>
</dbReference>
<dbReference type="Proteomes" id="UP000427373">
    <property type="component" value="Chromosome"/>
</dbReference>
<dbReference type="KEGG" id="soh:D1869_05360"/>
<keyword evidence="3" id="KW-1185">Reference proteome</keyword>
<reference evidence="1 4" key="2">
    <citation type="submission" date="2020-08" db="EMBL/GenBank/DDBJ databases">
        <title>Genomic Encyclopedia of Type Strains, Phase IV (KMG-IV): sequencing the most valuable type-strain genomes for metagenomic binning, comparative biology and taxonomic classification.</title>
        <authorList>
            <person name="Goeker M."/>
        </authorList>
    </citation>
    <scope>NUCLEOTIDE SEQUENCE [LARGE SCALE GENOMIC DNA]</scope>
    <source>
        <strain evidence="1 4">DSM 12421</strain>
    </source>
</reference>
<dbReference type="OrthoDB" id="38271at2157"/>
<reference evidence="2 3" key="1">
    <citation type="submission" date="2019-10" db="EMBL/GenBank/DDBJ databases">
        <title>Genome Sequences from Six Type Strain Members of the Archaeal Family Sulfolobaceae: Acidianus ambivalens, Acidianus infernus, Metallosphaera prunae, Stygiolobus azoricus, Sulfolobus metallicus, and Sulfurisphaera ohwakuensis.</title>
        <authorList>
            <person name="Counts J.A."/>
            <person name="Kelly R.M."/>
        </authorList>
    </citation>
    <scope>NUCLEOTIDE SEQUENCE [LARGE SCALE GENOMIC DNA]</scope>
    <source>
        <strain evidence="2 3">TA-1</strain>
    </source>
</reference>
<dbReference type="InterPro" id="IPR021799">
    <property type="entry name" value="PIN-like_prokaryotic"/>
</dbReference>
<sequence length="170" mass="19708">MIAVADTSFLIDWVRYSKRDLIFKLFDLIYLPDSVFNEVRNERTLLWIAQGLENNNLAIYPELPQIREEALRLVYETRRLPIRAVDYPEAYCVVIGKVEGYTVLTENGGAVALVNYYKEYGDVKVMRALEVLIQLRNKGLITDIKYEIEEYSKQTGHRFSSKDLSGYGLI</sequence>
<organism evidence="2 3">
    <name type="scientific">Sulfurisphaera ohwakuensis</name>
    <dbReference type="NCBI Taxonomy" id="69656"/>
    <lineage>
        <taxon>Archaea</taxon>
        <taxon>Thermoproteota</taxon>
        <taxon>Thermoprotei</taxon>
        <taxon>Sulfolobales</taxon>
        <taxon>Sulfolobaceae</taxon>
        <taxon>Sulfurisphaera</taxon>
    </lineage>
</organism>
<evidence type="ECO:0000313" key="2">
    <source>
        <dbReference type="EMBL" id="QGR16674.1"/>
    </source>
</evidence>
<name>A0A650CFR6_SULOH</name>
<dbReference type="GeneID" id="42800650"/>
<keyword evidence="2" id="KW-0238">DNA-binding</keyword>
<dbReference type="Pfam" id="PF11848">
    <property type="entry name" value="DUF3368"/>
    <property type="match status" value="1"/>
</dbReference>
<evidence type="ECO:0000313" key="3">
    <source>
        <dbReference type="Proteomes" id="UP000427373"/>
    </source>
</evidence>
<protein>
    <submittedName>
        <fullName evidence="2">DNA-binding protein</fullName>
    </submittedName>
    <submittedName>
        <fullName evidence="1">Putative nucleic acid-binding protein</fullName>
    </submittedName>
</protein>
<proteinExistence type="predicted"/>
<accession>A0A650CFR6</accession>
<dbReference type="GO" id="GO:0003677">
    <property type="term" value="F:DNA binding"/>
    <property type="evidence" value="ECO:0007669"/>
    <property type="project" value="UniProtKB-KW"/>
</dbReference>
<dbReference type="AlphaFoldDB" id="A0A650CFR6"/>
<gene>
    <name evidence="2" type="ORF">D1869_05360</name>
    <name evidence="1" type="ORF">HNQ62_001854</name>
</gene>
<dbReference type="SUPFAM" id="SSF88723">
    <property type="entry name" value="PIN domain-like"/>
    <property type="match status" value="1"/>
</dbReference>
<dbReference type="RefSeq" id="WP_156014228.1">
    <property type="nucleotide sequence ID" value="NZ_CP045484.1"/>
</dbReference>